<name>A0A9D9N9H3_9BACT</name>
<sequence length="533" mass="58653">MAEYIRMMAATLVAAATLVSCEESSILQPEFSLASEAEVHVSSDGGRFNIFYSVENPAEDGEVTAITGQNDWIENLDTETSGSVSFDVAANEIQEARQGTISVAYEWPGGRQAFEVYVSQDGASGADGPDPGTEPDYADAFSIEVTDITESEATLKAVCKYDELYWTADIIDKEDFDLNIAGIESLMQSYLTAVLQDIALSYGYTSIKDFLPEYLFQGCSEQDKVLTGLIPETDFIPYAVGIDFNMNFTTAFHYGQEFSTADPPKGNLTFEFEVDAMETSATMNVYPSDKEAYYYATFIDSSYFGAGFHDNEIMMDILGEYGADLIYNLYQDDLTGLESGGMIPDLYYYAIAFGVDPETGFYNTGLFKYEFKTIQPEKSDAYAEGSMDNYWLITDLTDYNPDYASLAGSEDLLAALDIRFNDSAASAVCAVFVGDLSDVDQYELYRTTLVQGSLVNKGDAARLVYMSYNDPCSLCVIGKDAEGYNGEMSLTVVNLDEDGTSHDYALFDEYYNNFFGSSGSSVKAMSPTMLITK</sequence>
<dbReference type="AlphaFoldDB" id="A0A9D9N9H3"/>
<dbReference type="EMBL" id="JADIME010000037">
    <property type="protein sequence ID" value="MBO8465050.1"/>
    <property type="molecule type" value="Genomic_DNA"/>
</dbReference>
<protein>
    <submittedName>
        <fullName evidence="1">BACON domain-containing protein</fullName>
    </submittedName>
</protein>
<reference evidence="1" key="1">
    <citation type="submission" date="2020-10" db="EMBL/GenBank/DDBJ databases">
        <authorList>
            <person name="Gilroy R."/>
        </authorList>
    </citation>
    <scope>NUCLEOTIDE SEQUENCE</scope>
    <source>
        <strain evidence="1">10037</strain>
    </source>
</reference>
<comment type="caution">
    <text evidence="1">The sequence shown here is derived from an EMBL/GenBank/DDBJ whole genome shotgun (WGS) entry which is preliminary data.</text>
</comment>
<evidence type="ECO:0000313" key="2">
    <source>
        <dbReference type="Proteomes" id="UP000823597"/>
    </source>
</evidence>
<dbReference type="Proteomes" id="UP000823597">
    <property type="component" value="Unassembled WGS sequence"/>
</dbReference>
<dbReference type="PROSITE" id="PS51257">
    <property type="entry name" value="PROKAR_LIPOPROTEIN"/>
    <property type="match status" value="1"/>
</dbReference>
<evidence type="ECO:0000313" key="1">
    <source>
        <dbReference type="EMBL" id="MBO8465050.1"/>
    </source>
</evidence>
<accession>A0A9D9N9H3</accession>
<organism evidence="1 2">
    <name type="scientific">Candidatus Merdivivens pullistercoris</name>
    <dbReference type="NCBI Taxonomy" id="2840873"/>
    <lineage>
        <taxon>Bacteria</taxon>
        <taxon>Pseudomonadati</taxon>
        <taxon>Bacteroidota</taxon>
        <taxon>Bacteroidia</taxon>
        <taxon>Bacteroidales</taxon>
        <taxon>Muribaculaceae</taxon>
        <taxon>Muribaculaceae incertae sedis</taxon>
        <taxon>Candidatus Merdivivens</taxon>
    </lineage>
</organism>
<proteinExistence type="predicted"/>
<reference evidence="1" key="2">
    <citation type="journal article" date="2021" name="PeerJ">
        <title>Extensive microbial diversity within the chicken gut microbiome revealed by metagenomics and culture.</title>
        <authorList>
            <person name="Gilroy R."/>
            <person name="Ravi A."/>
            <person name="Getino M."/>
            <person name="Pursley I."/>
            <person name="Horton D.L."/>
            <person name="Alikhan N.F."/>
            <person name="Baker D."/>
            <person name="Gharbi K."/>
            <person name="Hall N."/>
            <person name="Watson M."/>
            <person name="Adriaenssens E.M."/>
            <person name="Foster-Nyarko E."/>
            <person name="Jarju S."/>
            <person name="Secka A."/>
            <person name="Antonio M."/>
            <person name="Oren A."/>
            <person name="Chaudhuri R.R."/>
            <person name="La Ragione R."/>
            <person name="Hildebrand F."/>
            <person name="Pallen M.J."/>
        </authorList>
    </citation>
    <scope>NUCLEOTIDE SEQUENCE</scope>
    <source>
        <strain evidence="1">10037</strain>
    </source>
</reference>
<gene>
    <name evidence="1" type="ORF">IAB93_03530</name>
</gene>